<feature type="transmembrane region" description="Helical" evidence="5">
    <location>
        <begin position="108"/>
        <end position="140"/>
    </location>
</feature>
<evidence type="ECO:0000256" key="3">
    <source>
        <dbReference type="ARBA" id="ARBA00022989"/>
    </source>
</evidence>
<evidence type="ECO:0000256" key="2">
    <source>
        <dbReference type="ARBA" id="ARBA00022692"/>
    </source>
</evidence>
<name>A0A366H8Q1_9BURK</name>
<evidence type="ECO:0000256" key="4">
    <source>
        <dbReference type="ARBA" id="ARBA00023136"/>
    </source>
</evidence>
<dbReference type="GO" id="GO:0008168">
    <property type="term" value="F:methyltransferase activity"/>
    <property type="evidence" value="ECO:0007669"/>
    <property type="project" value="UniProtKB-KW"/>
</dbReference>
<keyword evidence="2 5" id="KW-0812">Transmembrane</keyword>
<keyword evidence="6" id="KW-0489">Methyltransferase</keyword>
<dbReference type="GO" id="GO:0032259">
    <property type="term" value="P:methylation"/>
    <property type="evidence" value="ECO:0007669"/>
    <property type="project" value="UniProtKB-KW"/>
</dbReference>
<dbReference type="RefSeq" id="WP_113934117.1">
    <property type="nucleotide sequence ID" value="NZ_JACCEU010000009.1"/>
</dbReference>
<dbReference type="EMBL" id="QNRQ01000008">
    <property type="protein sequence ID" value="RBP37967.1"/>
    <property type="molecule type" value="Genomic_DNA"/>
</dbReference>
<comment type="subcellular location">
    <subcellularLocation>
        <location evidence="1">Endomembrane system</location>
        <topology evidence="1">Multi-pass membrane protein</topology>
    </subcellularLocation>
</comment>
<feature type="transmembrane region" description="Helical" evidence="5">
    <location>
        <begin position="37"/>
        <end position="61"/>
    </location>
</feature>
<gene>
    <name evidence="6" type="ORF">DFR37_108150</name>
</gene>
<evidence type="ECO:0000313" key="6">
    <source>
        <dbReference type="EMBL" id="RBP37967.1"/>
    </source>
</evidence>
<dbReference type="Gene3D" id="1.20.120.1630">
    <property type="match status" value="1"/>
</dbReference>
<accession>A0A366H8Q1</accession>
<evidence type="ECO:0000313" key="7">
    <source>
        <dbReference type="Proteomes" id="UP000253628"/>
    </source>
</evidence>
<dbReference type="OrthoDB" id="5293276at2"/>
<dbReference type="AlphaFoldDB" id="A0A366H8Q1"/>
<dbReference type="GO" id="GO:0012505">
    <property type="term" value="C:endomembrane system"/>
    <property type="evidence" value="ECO:0007669"/>
    <property type="project" value="UniProtKB-SubCell"/>
</dbReference>
<feature type="transmembrane region" description="Helical" evidence="5">
    <location>
        <begin position="67"/>
        <end position="87"/>
    </location>
</feature>
<dbReference type="Proteomes" id="UP000253628">
    <property type="component" value="Unassembled WGS sequence"/>
</dbReference>
<dbReference type="InterPro" id="IPR007318">
    <property type="entry name" value="Phopholipid_MeTrfase"/>
</dbReference>
<dbReference type="Pfam" id="PF04191">
    <property type="entry name" value="PEMT"/>
    <property type="match status" value="1"/>
</dbReference>
<comment type="caution">
    <text evidence="6">The sequence shown here is derived from an EMBL/GenBank/DDBJ whole genome shotgun (WGS) entry which is preliminary data.</text>
</comment>
<evidence type="ECO:0000256" key="5">
    <source>
        <dbReference type="SAM" id="Phobius"/>
    </source>
</evidence>
<sequence>MMLFSFGKRSSVSPTDLTLDEIWCHLSKVQVRRRYTLTALGILAVVVAPFVASFAAAASPWYHGVKWFGLALILAAFLGRSWCMLYLGGHKGAELIQQGPYSVSRNPLYLFSVMAVVGIGAQTGSIVFGLVLALGVYAVFNYVIGEEEVLLRKVFGSQFDGYCARVPRFWPRVSGWKSDSEVMVDVSGLGRTVRDALPYFLAIPVFALIGYAQVSGWLPVLLRLP</sequence>
<keyword evidence="3 5" id="KW-1133">Transmembrane helix</keyword>
<evidence type="ECO:0000256" key="1">
    <source>
        <dbReference type="ARBA" id="ARBA00004127"/>
    </source>
</evidence>
<proteinExistence type="predicted"/>
<feature type="transmembrane region" description="Helical" evidence="5">
    <location>
        <begin position="199"/>
        <end position="222"/>
    </location>
</feature>
<keyword evidence="4 5" id="KW-0472">Membrane</keyword>
<keyword evidence="7" id="KW-1185">Reference proteome</keyword>
<reference evidence="6 7" key="1">
    <citation type="submission" date="2018-06" db="EMBL/GenBank/DDBJ databases">
        <title>Genomic Encyclopedia of Type Strains, Phase IV (KMG-IV): sequencing the most valuable type-strain genomes for metagenomic binning, comparative biology and taxonomic classification.</title>
        <authorList>
            <person name="Goeker M."/>
        </authorList>
    </citation>
    <scope>NUCLEOTIDE SEQUENCE [LARGE SCALE GENOMIC DNA]</scope>
    <source>
        <strain evidence="6 7">DSM 25520</strain>
    </source>
</reference>
<protein>
    <submittedName>
        <fullName evidence="6">Protein-S-isoprenylcysteine O-methyltransferase Ste14</fullName>
    </submittedName>
</protein>
<keyword evidence="6" id="KW-0808">Transferase</keyword>
<organism evidence="6 7">
    <name type="scientific">Eoetvoesiella caeni</name>
    <dbReference type="NCBI Taxonomy" id="645616"/>
    <lineage>
        <taxon>Bacteria</taxon>
        <taxon>Pseudomonadati</taxon>
        <taxon>Pseudomonadota</taxon>
        <taxon>Betaproteobacteria</taxon>
        <taxon>Burkholderiales</taxon>
        <taxon>Alcaligenaceae</taxon>
        <taxon>Eoetvoesiella</taxon>
    </lineage>
</organism>